<dbReference type="Proteomes" id="UP000008639">
    <property type="component" value="Chromosome"/>
</dbReference>
<dbReference type="Gene3D" id="3.40.430.10">
    <property type="entry name" value="Dihydrofolate Reductase, subunit A"/>
    <property type="match status" value="1"/>
</dbReference>
<dbReference type="AlphaFoldDB" id="F0MB26"/>
<evidence type="ECO:0000313" key="3">
    <source>
        <dbReference type="Proteomes" id="UP000008639"/>
    </source>
</evidence>
<dbReference type="EMBL" id="CP002379">
    <property type="protein sequence ID" value="ADX72902.1"/>
    <property type="molecule type" value="Genomic_DNA"/>
</dbReference>
<dbReference type="STRING" id="930171.Asphe3_17460"/>
<accession>F0MB26</accession>
<protein>
    <submittedName>
        <fullName evidence="2">Dihydrofolate reductase</fullName>
    </submittedName>
</protein>
<gene>
    <name evidence="2" type="ordered locus">Asphe3_17460</name>
</gene>
<proteinExistence type="predicted"/>
<dbReference type="SUPFAM" id="SSF53597">
    <property type="entry name" value="Dihydrofolate reductase-like"/>
    <property type="match status" value="1"/>
</dbReference>
<dbReference type="GO" id="GO:0009231">
    <property type="term" value="P:riboflavin biosynthetic process"/>
    <property type="evidence" value="ECO:0007669"/>
    <property type="project" value="InterPro"/>
</dbReference>
<dbReference type="Pfam" id="PF01872">
    <property type="entry name" value="RibD_C"/>
    <property type="match status" value="1"/>
</dbReference>
<reference evidence="2 3" key="1">
    <citation type="journal article" date="2011" name="Stand. Genomic Sci.">
        <title>Complete genome sequence of Arthrobacter phenanthrenivorans type strain (Sphe3).</title>
        <authorList>
            <person name="Kallimanis A."/>
            <person name="Labutti K.M."/>
            <person name="Lapidus A."/>
            <person name="Clum A."/>
            <person name="Lykidis A."/>
            <person name="Mavromatis K."/>
            <person name="Pagani I."/>
            <person name="Liolios K."/>
            <person name="Ivanova N."/>
            <person name="Goodwin L."/>
            <person name="Pitluck S."/>
            <person name="Chen A."/>
            <person name="Palaniappan K."/>
            <person name="Markowitz V."/>
            <person name="Bristow J."/>
            <person name="Velentzas A.D."/>
            <person name="Perisynakis A."/>
            <person name="Ouzounis C.C."/>
            <person name="Kyrpides N.C."/>
            <person name="Koukkou A.I."/>
            <person name="Drainas C."/>
        </authorList>
    </citation>
    <scope>NUCLEOTIDE SEQUENCE [LARGE SCALE GENOMIC DNA]</scope>
    <source>
        <strain evidence="3">DSM 18606 / JCM 16027 / LMG 23796 / Sphe3</strain>
    </source>
</reference>
<sequence precursor="true">MENGTAAARPAGLMVDLIISLDGYASAEGWPGWWGLEGPEYLAWLEQEGQKNYTFLMGANTYRLMSAMSEQAAAGDSEFSDDEGASLSGLAAVRKIAFSSTLQAPLAWPNSELVTGDAIGAVKEMKRSGGQPLSTLGSLSLCRSLLTAGLVDRFRLVVFPVITGRTGRERIWDGYPDVALEMVESRTFDGRLQLLEYIPTVLSGPPGTTVE</sequence>
<evidence type="ECO:0000259" key="1">
    <source>
        <dbReference type="Pfam" id="PF01872"/>
    </source>
</evidence>
<name>F0MB26_PSEPM</name>
<feature type="domain" description="Bacterial bifunctional deaminase-reductase C-terminal" evidence="1">
    <location>
        <begin position="13"/>
        <end position="193"/>
    </location>
</feature>
<dbReference type="InterPro" id="IPR024072">
    <property type="entry name" value="DHFR-like_dom_sf"/>
</dbReference>
<dbReference type="eggNOG" id="COG0262">
    <property type="taxonomic scope" value="Bacteria"/>
</dbReference>
<evidence type="ECO:0000313" key="2">
    <source>
        <dbReference type="EMBL" id="ADX72902.1"/>
    </source>
</evidence>
<dbReference type="KEGG" id="apn:Asphe3_17460"/>
<dbReference type="GO" id="GO:0008703">
    <property type="term" value="F:5-amino-6-(5-phosphoribosylamino)uracil reductase activity"/>
    <property type="evidence" value="ECO:0007669"/>
    <property type="project" value="InterPro"/>
</dbReference>
<dbReference type="HOGENOM" id="CLU_043966_1_1_11"/>
<organism evidence="2 3">
    <name type="scientific">Pseudarthrobacter phenanthrenivorans (strain DSM 18606 / JCM 16027 / LMG 23796 / Sphe3)</name>
    <name type="common">Arthrobacter phenanthrenivorans</name>
    <dbReference type="NCBI Taxonomy" id="930171"/>
    <lineage>
        <taxon>Bacteria</taxon>
        <taxon>Bacillati</taxon>
        <taxon>Actinomycetota</taxon>
        <taxon>Actinomycetes</taxon>
        <taxon>Micrococcales</taxon>
        <taxon>Micrococcaceae</taxon>
        <taxon>Pseudarthrobacter</taxon>
    </lineage>
</organism>
<dbReference type="InterPro" id="IPR002734">
    <property type="entry name" value="RibDG_C"/>
</dbReference>